<feature type="transmembrane region" description="Helical" evidence="6">
    <location>
        <begin position="198"/>
        <end position="224"/>
    </location>
</feature>
<protein>
    <submittedName>
        <fullName evidence="7">ABC transporter permease</fullName>
    </submittedName>
</protein>
<dbReference type="Pfam" id="PF02653">
    <property type="entry name" value="BPD_transp_2"/>
    <property type="match status" value="1"/>
</dbReference>
<evidence type="ECO:0000256" key="5">
    <source>
        <dbReference type="ARBA" id="ARBA00023136"/>
    </source>
</evidence>
<evidence type="ECO:0000256" key="2">
    <source>
        <dbReference type="ARBA" id="ARBA00022475"/>
    </source>
</evidence>
<evidence type="ECO:0000256" key="1">
    <source>
        <dbReference type="ARBA" id="ARBA00004651"/>
    </source>
</evidence>
<reference evidence="7" key="1">
    <citation type="submission" date="2020-08" db="EMBL/GenBank/DDBJ databases">
        <title>Genome public.</title>
        <authorList>
            <person name="Liu C."/>
            <person name="Sun Q."/>
        </authorList>
    </citation>
    <scope>NUCLEOTIDE SEQUENCE</scope>
    <source>
        <strain evidence="7">BX21</strain>
    </source>
</reference>
<dbReference type="RefSeq" id="WP_262430130.1">
    <property type="nucleotide sequence ID" value="NZ_JACRTG010000025.1"/>
</dbReference>
<feature type="transmembrane region" description="Helical" evidence="6">
    <location>
        <begin position="12"/>
        <end position="32"/>
    </location>
</feature>
<evidence type="ECO:0000313" key="8">
    <source>
        <dbReference type="Proteomes" id="UP000601171"/>
    </source>
</evidence>
<proteinExistence type="predicted"/>
<feature type="transmembrane region" description="Helical" evidence="6">
    <location>
        <begin position="244"/>
        <end position="263"/>
    </location>
</feature>
<keyword evidence="4 6" id="KW-1133">Transmembrane helix</keyword>
<dbReference type="AlphaFoldDB" id="A0A926IKN2"/>
<dbReference type="GO" id="GO:0022857">
    <property type="term" value="F:transmembrane transporter activity"/>
    <property type="evidence" value="ECO:0007669"/>
    <property type="project" value="InterPro"/>
</dbReference>
<keyword evidence="3 6" id="KW-0812">Transmembrane</keyword>
<feature type="transmembrane region" description="Helical" evidence="6">
    <location>
        <begin position="275"/>
        <end position="293"/>
    </location>
</feature>
<feature type="transmembrane region" description="Helical" evidence="6">
    <location>
        <begin position="92"/>
        <end position="113"/>
    </location>
</feature>
<accession>A0A926IKN2</accession>
<dbReference type="PANTHER" id="PTHR43370">
    <property type="entry name" value="SUGAR ABC TRANSPORTER INTEGRAL MEMBRANE PROTEIN-RELATED"/>
    <property type="match status" value="1"/>
</dbReference>
<dbReference type="Proteomes" id="UP000601171">
    <property type="component" value="Unassembled WGS sequence"/>
</dbReference>
<dbReference type="GO" id="GO:0005886">
    <property type="term" value="C:plasma membrane"/>
    <property type="evidence" value="ECO:0007669"/>
    <property type="project" value="UniProtKB-SubCell"/>
</dbReference>
<evidence type="ECO:0000313" key="7">
    <source>
        <dbReference type="EMBL" id="MBC8588676.1"/>
    </source>
</evidence>
<evidence type="ECO:0000256" key="3">
    <source>
        <dbReference type="ARBA" id="ARBA00022692"/>
    </source>
</evidence>
<sequence>MLDYIFSLDFVYAVIRMGTPLLFVGMAAVIGAKADILCIAYEGMMLFAALGGVVGSAYSQSLFVGMIIGLLCGLVIAIIFAYFVLYLDTKPLLTGLALNTLGTGGTVYVVYLLTGMKLDTSSLHSLRFPAVHIPIIKDIPIIGGLISGHNLLSYIAFIMVIVVWYLVFRTRLGLRIRAVGENPGAAASVGINVKRTKFLAMMISGLIASMGGLFMSMAYMPYFTNNMTAGRGFIGIAAQNLGRGNPFFTMIYTLIFGAAMAIGNTAQAYRLPSQFASMMPYLITLIGLVIIGSRNKKTKN</sequence>
<evidence type="ECO:0000256" key="6">
    <source>
        <dbReference type="SAM" id="Phobius"/>
    </source>
</evidence>
<feature type="transmembrane region" description="Helical" evidence="6">
    <location>
        <begin position="151"/>
        <end position="168"/>
    </location>
</feature>
<keyword evidence="2" id="KW-1003">Cell membrane</keyword>
<organism evidence="7 8">
    <name type="scientific">Paratissierella segnis</name>
    <dbReference type="NCBI Taxonomy" id="2763679"/>
    <lineage>
        <taxon>Bacteria</taxon>
        <taxon>Bacillati</taxon>
        <taxon>Bacillota</taxon>
        <taxon>Tissierellia</taxon>
        <taxon>Tissierellales</taxon>
        <taxon>Tissierellaceae</taxon>
        <taxon>Paratissierella</taxon>
    </lineage>
</organism>
<evidence type="ECO:0000256" key="4">
    <source>
        <dbReference type="ARBA" id="ARBA00022989"/>
    </source>
</evidence>
<feature type="transmembrane region" description="Helical" evidence="6">
    <location>
        <begin position="64"/>
        <end position="85"/>
    </location>
</feature>
<dbReference type="PANTHER" id="PTHR43370:SF1">
    <property type="entry name" value="GUANOSINE ABC TRANSPORTER PERMEASE PROTEIN NUPQ"/>
    <property type="match status" value="1"/>
</dbReference>
<comment type="subcellular location">
    <subcellularLocation>
        <location evidence="1">Cell membrane</location>
        <topology evidence="1">Multi-pass membrane protein</topology>
    </subcellularLocation>
</comment>
<keyword evidence="5 6" id="KW-0472">Membrane</keyword>
<name>A0A926IKN2_9FIRM</name>
<comment type="caution">
    <text evidence="7">The sequence shown here is derived from an EMBL/GenBank/DDBJ whole genome shotgun (WGS) entry which is preliminary data.</text>
</comment>
<dbReference type="CDD" id="cd06580">
    <property type="entry name" value="TM_PBP1_transp_TpRbsC_like"/>
    <property type="match status" value="1"/>
</dbReference>
<dbReference type="InterPro" id="IPR001851">
    <property type="entry name" value="ABC_transp_permease"/>
</dbReference>
<gene>
    <name evidence="7" type="ORF">H8707_10600</name>
</gene>
<keyword evidence="8" id="KW-1185">Reference proteome</keyword>
<dbReference type="EMBL" id="JACRTG010000025">
    <property type="protein sequence ID" value="MBC8588676.1"/>
    <property type="molecule type" value="Genomic_DNA"/>
</dbReference>
<feature type="transmembrane region" description="Helical" evidence="6">
    <location>
        <begin position="39"/>
        <end position="58"/>
    </location>
</feature>